<comment type="caution">
    <text evidence="2">The sequence shown here is derived from an EMBL/GenBank/DDBJ whole genome shotgun (WGS) entry which is preliminary data.</text>
</comment>
<evidence type="ECO:0000313" key="3">
    <source>
        <dbReference type="Proteomes" id="UP000004756"/>
    </source>
</evidence>
<reference evidence="2 3" key="1">
    <citation type="submission" date="2009-02" db="EMBL/GenBank/DDBJ databases">
        <title>Draft genome sequence of Clostridium asparagiforme (DSM 15981).</title>
        <authorList>
            <person name="Sudarsanam P."/>
            <person name="Ley R."/>
            <person name="Guruge J."/>
            <person name="Turnbaugh P.J."/>
            <person name="Mahowald M."/>
            <person name="Liep D."/>
            <person name="Gordon J."/>
        </authorList>
    </citation>
    <scope>NUCLEOTIDE SEQUENCE [LARGE SCALE GENOMIC DNA]</scope>
    <source>
        <strain evidence="2 3">DSM 15981</strain>
    </source>
</reference>
<feature type="region of interest" description="Disordered" evidence="1">
    <location>
        <begin position="41"/>
        <end position="66"/>
    </location>
</feature>
<proteinExistence type="predicted"/>
<dbReference type="EMBL" id="ACCJ01000346">
    <property type="protein sequence ID" value="EEG53697.1"/>
    <property type="molecule type" value="Genomic_DNA"/>
</dbReference>
<sequence>MLWPLWLSADSEVSSAAELALSDAPEEEAVDSAVESCPELPGLPAENMIQISSSASTTMDPNGPVS</sequence>
<evidence type="ECO:0000313" key="2">
    <source>
        <dbReference type="EMBL" id="EEG53697.1"/>
    </source>
</evidence>
<name>C0D4P5_9FIRM</name>
<dbReference type="HOGENOM" id="CLU_2823364_0_0_9"/>
<feature type="compositionally biased region" description="Polar residues" evidence="1">
    <location>
        <begin position="49"/>
        <end position="66"/>
    </location>
</feature>
<dbReference type="AlphaFoldDB" id="C0D4P5"/>
<organism evidence="2 3">
    <name type="scientific">[Clostridium] asparagiforme DSM 15981</name>
    <dbReference type="NCBI Taxonomy" id="518636"/>
    <lineage>
        <taxon>Bacteria</taxon>
        <taxon>Bacillati</taxon>
        <taxon>Bacillota</taxon>
        <taxon>Clostridia</taxon>
        <taxon>Lachnospirales</taxon>
        <taxon>Lachnospiraceae</taxon>
        <taxon>Enterocloster</taxon>
    </lineage>
</organism>
<evidence type="ECO:0000256" key="1">
    <source>
        <dbReference type="SAM" id="MobiDB-lite"/>
    </source>
</evidence>
<protein>
    <submittedName>
        <fullName evidence="2">Uncharacterized protein</fullName>
    </submittedName>
</protein>
<keyword evidence="3" id="KW-1185">Reference proteome</keyword>
<accession>C0D4P5</accession>
<gene>
    <name evidence="2" type="ORF">CLOSTASPAR_04242</name>
</gene>
<dbReference type="Proteomes" id="UP000004756">
    <property type="component" value="Unassembled WGS sequence"/>
</dbReference>